<protein>
    <recommendedName>
        <fullName evidence="2">Aminotransferase-like plant mobile domain-containing protein</fullName>
    </recommendedName>
</protein>
<gene>
    <name evidence="3" type="ORF">J1N35_000917</name>
</gene>
<proteinExistence type="predicted"/>
<sequence>MSARIQLLVEHGGGDPGEKSGSTFGLDDMNNGRNETNTRLRNGLRDQNISNDGSVHGVCSTVDDRVLEGFIHNMGKLVILEICGHLQTIGFLHASHMSGGCKLDLQLISALVERWRPERHTFHLPYDECTITLEDLALQLGLLVDGPVITRSGTVSDKVTLCLSLLGKVPITE</sequence>
<dbReference type="InterPro" id="IPR019557">
    <property type="entry name" value="AminoTfrase-like_pln_mobile"/>
</dbReference>
<dbReference type="InterPro" id="IPR044824">
    <property type="entry name" value="MAIN-like"/>
</dbReference>
<dbReference type="PANTHER" id="PTHR46033:SF8">
    <property type="entry name" value="PROTEIN MAINTENANCE OF MERISTEMS-LIKE"/>
    <property type="match status" value="1"/>
</dbReference>
<dbReference type="Proteomes" id="UP000828251">
    <property type="component" value="Unassembled WGS sequence"/>
</dbReference>
<comment type="caution">
    <text evidence="3">The sequence shown here is derived from an EMBL/GenBank/DDBJ whole genome shotgun (WGS) entry which is preliminary data.</text>
</comment>
<evidence type="ECO:0000256" key="1">
    <source>
        <dbReference type="SAM" id="MobiDB-lite"/>
    </source>
</evidence>
<reference evidence="3 4" key="1">
    <citation type="journal article" date="2021" name="Plant Biotechnol. J.">
        <title>Multi-omics assisted identification of the key and species-specific regulatory components of drought-tolerant mechanisms in Gossypium stocksii.</title>
        <authorList>
            <person name="Yu D."/>
            <person name="Ke L."/>
            <person name="Zhang D."/>
            <person name="Wu Y."/>
            <person name="Sun Y."/>
            <person name="Mei J."/>
            <person name="Sun J."/>
            <person name="Sun Y."/>
        </authorList>
    </citation>
    <scope>NUCLEOTIDE SEQUENCE [LARGE SCALE GENOMIC DNA]</scope>
    <source>
        <strain evidence="4">cv. E1</strain>
        <tissue evidence="3">Leaf</tissue>
    </source>
</reference>
<name>A0A9D3WIZ4_9ROSI</name>
<dbReference type="GO" id="GO:0010073">
    <property type="term" value="P:meristem maintenance"/>
    <property type="evidence" value="ECO:0007669"/>
    <property type="project" value="InterPro"/>
</dbReference>
<accession>A0A9D3WIZ4</accession>
<dbReference type="OrthoDB" id="1421598at2759"/>
<dbReference type="Pfam" id="PF10536">
    <property type="entry name" value="PMD"/>
    <property type="match status" value="1"/>
</dbReference>
<organism evidence="3 4">
    <name type="scientific">Gossypium stocksii</name>
    <dbReference type="NCBI Taxonomy" id="47602"/>
    <lineage>
        <taxon>Eukaryota</taxon>
        <taxon>Viridiplantae</taxon>
        <taxon>Streptophyta</taxon>
        <taxon>Embryophyta</taxon>
        <taxon>Tracheophyta</taxon>
        <taxon>Spermatophyta</taxon>
        <taxon>Magnoliopsida</taxon>
        <taxon>eudicotyledons</taxon>
        <taxon>Gunneridae</taxon>
        <taxon>Pentapetalae</taxon>
        <taxon>rosids</taxon>
        <taxon>malvids</taxon>
        <taxon>Malvales</taxon>
        <taxon>Malvaceae</taxon>
        <taxon>Malvoideae</taxon>
        <taxon>Gossypium</taxon>
    </lineage>
</organism>
<feature type="region of interest" description="Disordered" evidence="1">
    <location>
        <begin position="9"/>
        <end position="32"/>
    </location>
</feature>
<evidence type="ECO:0000313" key="3">
    <source>
        <dbReference type="EMBL" id="KAH1129539.1"/>
    </source>
</evidence>
<dbReference type="PANTHER" id="PTHR46033">
    <property type="entry name" value="PROTEIN MAIN-LIKE 2"/>
    <property type="match status" value="1"/>
</dbReference>
<evidence type="ECO:0000259" key="2">
    <source>
        <dbReference type="Pfam" id="PF10536"/>
    </source>
</evidence>
<dbReference type="EMBL" id="JAIQCV010000001">
    <property type="protein sequence ID" value="KAH1129539.1"/>
    <property type="molecule type" value="Genomic_DNA"/>
</dbReference>
<feature type="domain" description="Aminotransferase-like plant mobile" evidence="2">
    <location>
        <begin position="97"/>
        <end position="170"/>
    </location>
</feature>
<keyword evidence="4" id="KW-1185">Reference proteome</keyword>
<dbReference type="AlphaFoldDB" id="A0A9D3WIZ4"/>
<evidence type="ECO:0000313" key="4">
    <source>
        <dbReference type="Proteomes" id="UP000828251"/>
    </source>
</evidence>